<organism evidence="1 2">
    <name type="scientific">Microbacterium invictum</name>
    <dbReference type="NCBI Taxonomy" id="515415"/>
    <lineage>
        <taxon>Bacteria</taxon>
        <taxon>Bacillati</taxon>
        <taxon>Actinomycetota</taxon>
        <taxon>Actinomycetes</taxon>
        <taxon>Micrococcales</taxon>
        <taxon>Microbacteriaceae</taxon>
        <taxon>Microbacterium</taxon>
    </lineage>
</organism>
<dbReference type="Proteomes" id="UP001324533">
    <property type="component" value="Chromosome"/>
</dbReference>
<evidence type="ECO:0000313" key="1">
    <source>
        <dbReference type="EMBL" id="WQB69213.1"/>
    </source>
</evidence>
<proteinExistence type="predicted"/>
<gene>
    <name evidence="1" type="ORF">T9R20_10890</name>
</gene>
<dbReference type="EMBL" id="CP139779">
    <property type="protein sequence ID" value="WQB69213.1"/>
    <property type="molecule type" value="Genomic_DNA"/>
</dbReference>
<dbReference type="RefSeq" id="WP_322409333.1">
    <property type="nucleotide sequence ID" value="NZ_CP139779.1"/>
</dbReference>
<sequence length="112" mass="11966">MSSPHRFPAPIEVKGRAVCMCARGLRCTSVAPGHAMHLIQARLIAATPREWTDAIVESAEEGLVVLRTLDGSRVDAWSAAPPEDLLPGAPVALHARHHALALGRVRLNVALL</sequence>
<accession>A0ABZ0V8P5</accession>
<protein>
    <submittedName>
        <fullName evidence="1">Uncharacterized protein</fullName>
    </submittedName>
</protein>
<evidence type="ECO:0000313" key="2">
    <source>
        <dbReference type="Proteomes" id="UP001324533"/>
    </source>
</evidence>
<reference evidence="1 2" key="1">
    <citation type="submission" date="2023-06" db="EMBL/GenBank/DDBJ databases">
        <title>Rock-solubilizing bacteria, Microbacterium invictum, promotes re-establishment of vegetation in rocky wasteland by accelerating rock bio-weathering and reshaping soil bacterial community.</title>
        <authorList>
            <person name="Liu C."/>
        </authorList>
    </citation>
    <scope>NUCLEOTIDE SEQUENCE [LARGE SCALE GENOMIC DNA]</scope>
    <source>
        <strain evidence="1 2">X-18</strain>
    </source>
</reference>
<keyword evidence="2" id="KW-1185">Reference proteome</keyword>
<name>A0ABZ0V8P5_9MICO</name>